<feature type="region of interest" description="Disordered" evidence="1">
    <location>
        <begin position="15"/>
        <end position="105"/>
    </location>
</feature>
<dbReference type="InParanoid" id="A0A409YQG9"/>
<accession>A0A409YQG9</accession>
<comment type="caution">
    <text evidence="2">The sequence shown here is derived from an EMBL/GenBank/DDBJ whole genome shotgun (WGS) entry which is preliminary data.</text>
</comment>
<evidence type="ECO:0000313" key="2">
    <source>
        <dbReference type="EMBL" id="PPR05255.1"/>
    </source>
</evidence>
<keyword evidence="3" id="KW-1185">Reference proteome</keyword>
<feature type="non-terminal residue" evidence="2">
    <location>
        <position position="1"/>
    </location>
</feature>
<sequence>RGSTSSAPLALGAFWIRGGSSPEPSRPAVGGGGGVTRSSSGASSNSASLSSPSKTLSSASTTSNIPGDTFTTFDNSGSAQITSIPTPDNRQGSAGGGAMGGNSSP</sequence>
<feature type="compositionally biased region" description="Low complexity" evidence="1">
    <location>
        <begin position="36"/>
        <end position="64"/>
    </location>
</feature>
<gene>
    <name evidence="2" type="ORF">CVT24_008281</name>
</gene>
<evidence type="ECO:0000313" key="3">
    <source>
        <dbReference type="Proteomes" id="UP000284842"/>
    </source>
</evidence>
<name>A0A409YQG9_9AGAR</name>
<dbReference type="Proteomes" id="UP000284842">
    <property type="component" value="Unassembled WGS sequence"/>
</dbReference>
<dbReference type="EMBL" id="NHTK01000829">
    <property type="protein sequence ID" value="PPR05255.1"/>
    <property type="molecule type" value="Genomic_DNA"/>
</dbReference>
<dbReference type="AlphaFoldDB" id="A0A409YQG9"/>
<proteinExistence type="predicted"/>
<feature type="compositionally biased region" description="Gly residues" evidence="1">
    <location>
        <begin position="93"/>
        <end position="105"/>
    </location>
</feature>
<organism evidence="2 3">
    <name type="scientific">Panaeolus cyanescens</name>
    <dbReference type="NCBI Taxonomy" id="181874"/>
    <lineage>
        <taxon>Eukaryota</taxon>
        <taxon>Fungi</taxon>
        <taxon>Dikarya</taxon>
        <taxon>Basidiomycota</taxon>
        <taxon>Agaricomycotina</taxon>
        <taxon>Agaricomycetes</taxon>
        <taxon>Agaricomycetidae</taxon>
        <taxon>Agaricales</taxon>
        <taxon>Agaricineae</taxon>
        <taxon>Galeropsidaceae</taxon>
        <taxon>Panaeolus</taxon>
    </lineage>
</organism>
<protein>
    <submittedName>
        <fullName evidence="2">Uncharacterized protein</fullName>
    </submittedName>
</protein>
<reference evidence="2 3" key="1">
    <citation type="journal article" date="2018" name="Evol. Lett.">
        <title>Horizontal gene cluster transfer increased hallucinogenic mushroom diversity.</title>
        <authorList>
            <person name="Reynolds H.T."/>
            <person name="Vijayakumar V."/>
            <person name="Gluck-Thaler E."/>
            <person name="Korotkin H.B."/>
            <person name="Matheny P.B."/>
            <person name="Slot J.C."/>
        </authorList>
    </citation>
    <scope>NUCLEOTIDE SEQUENCE [LARGE SCALE GENOMIC DNA]</scope>
    <source>
        <strain evidence="2 3">2629</strain>
    </source>
</reference>
<feature type="compositionally biased region" description="Polar residues" evidence="1">
    <location>
        <begin position="65"/>
        <end position="91"/>
    </location>
</feature>
<evidence type="ECO:0000256" key="1">
    <source>
        <dbReference type="SAM" id="MobiDB-lite"/>
    </source>
</evidence>